<reference evidence="3 4" key="2">
    <citation type="journal article" date="2016" name="Appl. Microbiol. Biotechnol.">
        <title>Mutations improving production and secretion of extracellular lipase by Burkholderia glumae PG1.</title>
        <authorList>
            <person name="Knapp A."/>
            <person name="Voget S."/>
            <person name="Gao R."/>
            <person name="Zaburannyi N."/>
            <person name="Krysciak D."/>
            <person name="Breuer M."/>
            <person name="Hauer B."/>
            <person name="Streit W.R."/>
            <person name="Muller R."/>
            <person name="Daniel R."/>
            <person name="Jaeger K.E."/>
        </authorList>
    </citation>
    <scope>NUCLEOTIDE SEQUENCE [LARGE SCALE GENOMIC DNA]</scope>
    <source>
        <strain evidence="3 4">PG1</strain>
    </source>
</reference>
<organism evidence="3 4">
    <name type="scientific">Burkholderia plantarii</name>
    <dbReference type="NCBI Taxonomy" id="41899"/>
    <lineage>
        <taxon>Bacteria</taxon>
        <taxon>Pseudomonadati</taxon>
        <taxon>Pseudomonadota</taxon>
        <taxon>Betaproteobacteria</taxon>
        <taxon>Burkholderiales</taxon>
        <taxon>Burkholderiaceae</taxon>
        <taxon>Burkholderia</taxon>
    </lineage>
</organism>
<evidence type="ECO:0008006" key="5">
    <source>
        <dbReference type="Google" id="ProtNLM"/>
    </source>
</evidence>
<feature type="region of interest" description="Disordered" evidence="1">
    <location>
        <begin position="46"/>
        <end position="79"/>
    </location>
</feature>
<protein>
    <recommendedName>
        <fullName evidence="5">Sperm-specific protein Phi-1</fullName>
    </recommendedName>
</protein>
<reference evidence="4" key="1">
    <citation type="submission" date="2011-03" db="EMBL/GenBank/DDBJ databases">
        <authorList>
            <person name="Voget S."/>
            <person name="Streit W.R."/>
            <person name="Jaeger K.E."/>
            <person name="Daniel R."/>
        </authorList>
    </citation>
    <scope>NUCLEOTIDE SEQUENCE [LARGE SCALE GENOMIC DNA]</scope>
    <source>
        <strain evidence="4">PG1</strain>
    </source>
</reference>
<keyword evidence="2" id="KW-0812">Transmembrane</keyword>
<evidence type="ECO:0000256" key="2">
    <source>
        <dbReference type="SAM" id="Phobius"/>
    </source>
</evidence>
<evidence type="ECO:0000256" key="1">
    <source>
        <dbReference type="SAM" id="MobiDB-lite"/>
    </source>
</evidence>
<proteinExistence type="predicted"/>
<dbReference type="AlphaFoldDB" id="A0A0B6S479"/>
<feature type="transmembrane region" description="Helical" evidence="2">
    <location>
        <begin position="17"/>
        <end position="38"/>
    </location>
</feature>
<dbReference type="KEGG" id="bgp:BGL_2c00250"/>
<keyword evidence="2" id="KW-0472">Membrane</keyword>
<dbReference type="RefSeq" id="WP_042626822.1">
    <property type="nucleotide sequence ID" value="NZ_CP002581.1"/>
</dbReference>
<sequence>MTSDHHTHASLARSLRIFGYCTLAALAIALFVAMCAILRDSALDREASQHAPNDSLELHGSTGSSPDVAPEAPASRTPG</sequence>
<evidence type="ECO:0000313" key="4">
    <source>
        <dbReference type="Proteomes" id="UP000031838"/>
    </source>
</evidence>
<name>A0A0B6S479_BURPL</name>
<evidence type="ECO:0000313" key="3">
    <source>
        <dbReference type="EMBL" id="AJK48125.1"/>
    </source>
</evidence>
<keyword evidence="2" id="KW-1133">Transmembrane helix</keyword>
<keyword evidence="4" id="KW-1185">Reference proteome</keyword>
<gene>
    <name evidence="3" type="ORF">BGL_2c00250</name>
</gene>
<accession>A0A0B6S479</accession>
<dbReference type="Proteomes" id="UP000031838">
    <property type="component" value="Chromosome 2"/>
</dbReference>
<dbReference type="HOGENOM" id="CLU_2615207_0_0_4"/>
<dbReference type="EMBL" id="CP002581">
    <property type="protein sequence ID" value="AJK48125.1"/>
    <property type="molecule type" value="Genomic_DNA"/>
</dbReference>